<dbReference type="PANTHER" id="PTHR35011:SF10">
    <property type="entry name" value="TRAP TRANSPORTER SMALL PERMEASE PROTEIN"/>
    <property type="match status" value="1"/>
</dbReference>
<keyword evidence="6 9" id="KW-1133">Transmembrane helix</keyword>
<feature type="domain" description="Tripartite ATP-independent periplasmic transporters DctQ component" evidence="10">
    <location>
        <begin position="43"/>
        <end position="172"/>
    </location>
</feature>
<feature type="transmembrane region" description="Helical" evidence="9">
    <location>
        <begin position="146"/>
        <end position="171"/>
    </location>
</feature>
<keyword evidence="7 9" id="KW-0472">Membrane</keyword>
<keyword evidence="12" id="KW-1185">Reference proteome</keyword>
<comment type="subunit">
    <text evidence="9">The complex comprises the extracytoplasmic solute receptor protein and the two transmembrane proteins.</text>
</comment>
<evidence type="ECO:0000256" key="2">
    <source>
        <dbReference type="ARBA" id="ARBA00022448"/>
    </source>
</evidence>
<evidence type="ECO:0000256" key="6">
    <source>
        <dbReference type="ARBA" id="ARBA00022989"/>
    </source>
</evidence>
<dbReference type="OrthoDB" id="6160477at2"/>
<proteinExistence type="inferred from homology"/>
<dbReference type="Proteomes" id="UP000092565">
    <property type="component" value="Chromosome"/>
</dbReference>
<evidence type="ECO:0000256" key="3">
    <source>
        <dbReference type="ARBA" id="ARBA00022475"/>
    </source>
</evidence>
<evidence type="ECO:0000256" key="8">
    <source>
        <dbReference type="ARBA" id="ARBA00038436"/>
    </source>
</evidence>
<evidence type="ECO:0000256" key="4">
    <source>
        <dbReference type="ARBA" id="ARBA00022519"/>
    </source>
</evidence>
<dbReference type="GO" id="GO:0022857">
    <property type="term" value="F:transmembrane transporter activity"/>
    <property type="evidence" value="ECO:0007669"/>
    <property type="project" value="UniProtKB-UniRule"/>
</dbReference>
<keyword evidence="5 9" id="KW-0812">Transmembrane</keyword>
<evidence type="ECO:0000313" key="12">
    <source>
        <dbReference type="Proteomes" id="UP000092565"/>
    </source>
</evidence>
<evidence type="ECO:0000256" key="5">
    <source>
        <dbReference type="ARBA" id="ARBA00022692"/>
    </source>
</evidence>
<accession>A0A1B0ZQH7</accession>
<protein>
    <recommendedName>
        <fullName evidence="9">TRAP transporter small permease protein</fullName>
    </recommendedName>
</protein>
<comment type="similarity">
    <text evidence="8 9">Belongs to the TRAP transporter small permease family.</text>
</comment>
<keyword evidence="2 9" id="KW-0813">Transport</keyword>
<comment type="function">
    <text evidence="9">Part of the tripartite ATP-independent periplasmic (TRAP) transport system.</text>
</comment>
<sequence length="213" mass="23791">MSRHETTDTQTPEAGTPLDRVLNGARRLSRLATWVSGLALVVICFLVMVEVLLRKFFGVTLGGMNEITGYVLAVTVSWTLSFALLEHAHIRIDVLYNIANRRVRALLDLLSLGAMTGFMLLVTYWAGQLLKNSIDFGSRSNSALQVPLWLPQSLWVAGLVFFVLTLLLLCLRSLGYLWRRDTEGINRIAGIKPVDDEVEEHAMLTDLNHARQG</sequence>
<comment type="subcellular location">
    <subcellularLocation>
        <location evidence="1 9">Cell inner membrane</location>
        <topology evidence="1 9">Multi-pass membrane protein</topology>
    </subcellularLocation>
</comment>
<keyword evidence="4 9" id="KW-0997">Cell inner membrane</keyword>
<dbReference type="InterPro" id="IPR055348">
    <property type="entry name" value="DctQ"/>
</dbReference>
<dbReference type="RefSeq" id="WP_065271400.1">
    <property type="nucleotide sequence ID" value="NZ_CP015124.1"/>
</dbReference>
<evidence type="ECO:0000256" key="9">
    <source>
        <dbReference type="RuleBase" id="RU369079"/>
    </source>
</evidence>
<organism evidence="11 12">
    <name type="scientific">Phaeobacter gallaeciensis</name>
    <dbReference type="NCBI Taxonomy" id="60890"/>
    <lineage>
        <taxon>Bacteria</taxon>
        <taxon>Pseudomonadati</taxon>
        <taxon>Pseudomonadota</taxon>
        <taxon>Alphaproteobacteria</taxon>
        <taxon>Rhodobacterales</taxon>
        <taxon>Roseobacteraceae</taxon>
        <taxon>Phaeobacter</taxon>
    </lineage>
</organism>
<dbReference type="AlphaFoldDB" id="A0A1B0ZQH7"/>
<gene>
    <name evidence="11" type="ORF">JL2886_01506</name>
</gene>
<keyword evidence="3" id="KW-1003">Cell membrane</keyword>
<dbReference type="Pfam" id="PF04290">
    <property type="entry name" value="DctQ"/>
    <property type="match status" value="1"/>
</dbReference>
<evidence type="ECO:0000313" key="11">
    <source>
        <dbReference type="EMBL" id="ANP36423.1"/>
    </source>
</evidence>
<reference evidence="11 12" key="1">
    <citation type="submission" date="2016-04" db="EMBL/GenBank/DDBJ databases">
        <authorList>
            <person name="Evans L.H."/>
            <person name="Alamgir A."/>
            <person name="Owens N."/>
            <person name="Weber N.D."/>
            <person name="Virtaneva K."/>
            <person name="Barbian K."/>
            <person name="Babar A."/>
            <person name="Rosenke K."/>
        </authorList>
    </citation>
    <scope>NUCLEOTIDE SEQUENCE [LARGE SCALE GENOMIC DNA]</scope>
    <source>
        <strain evidence="11 12">JL2886</strain>
    </source>
</reference>
<dbReference type="GO" id="GO:0015740">
    <property type="term" value="P:C4-dicarboxylate transport"/>
    <property type="evidence" value="ECO:0007669"/>
    <property type="project" value="TreeGrafter"/>
</dbReference>
<evidence type="ECO:0000259" key="10">
    <source>
        <dbReference type="Pfam" id="PF04290"/>
    </source>
</evidence>
<dbReference type="EMBL" id="CP015124">
    <property type="protein sequence ID" value="ANP36423.1"/>
    <property type="molecule type" value="Genomic_DNA"/>
</dbReference>
<evidence type="ECO:0000256" key="7">
    <source>
        <dbReference type="ARBA" id="ARBA00023136"/>
    </source>
</evidence>
<feature type="transmembrane region" description="Helical" evidence="9">
    <location>
        <begin position="106"/>
        <end position="126"/>
    </location>
</feature>
<feature type="transmembrane region" description="Helical" evidence="9">
    <location>
        <begin position="31"/>
        <end position="52"/>
    </location>
</feature>
<dbReference type="PANTHER" id="PTHR35011">
    <property type="entry name" value="2,3-DIKETO-L-GULONATE TRAP TRANSPORTER SMALL PERMEASE PROTEIN YIAM"/>
    <property type="match status" value="1"/>
</dbReference>
<dbReference type="GO" id="GO:0005886">
    <property type="term" value="C:plasma membrane"/>
    <property type="evidence" value="ECO:0007669"/>
    <property type="project" value="UniProtKB-SubCell"/>
</dbReference>
<dbReference type="InterPro" id="IPR007387">
    <property type="entry name" value="TRAP_DctQ"/>
</dbReference>
<name>A0A1B0ZQH7_9RHOB</name>
<feature type="transmembrane region" description="Helical" evidence="9">
    <location>
        <begin position="67"/>
        <end position="85"/>
    </location>
</feature>
<evidence type="ECO:0000256" key="1">
    <source>
        <dbReference type="ARBA" id="ARBA00004429"/>
    </source>
</evidence>